<keyword evidence="12" id="KW-1185">Reference proteome</keyword>
<evidence type="ECO:0000256" key="9">
    <source>
        <dbReference type="SAM" id="Phobius"/>
    </source>
</evidence>
<evidence type="ECO:0000256" key="8">
    <source>
        <dbReference type="ARBA" id="ARBA00034247"/>
    </source>
</evidence>
<dbReference type="PROSITE" id="PS50887">
    <property type="entry name" value="GGDEF"/>
    <property type="match status" value="1"/>
</dbReference>
<feature type="transmembrane region" description="Helical" evidence="9">
    <location>
        <begin position="12"/>
        <end position="30"/>
    </location>
</feature>
<comment type="caution">
    <text evidence="11">The sequence shown here is derived from an EMBL/GenBank/DDBJ whole genome shotgun (WGS) entry which is preliminary data.</text>
</comment>
<dbReference type="eggNOG" id="COG3706">
    <property type="taxonomic scope" value="Bacteria"/>
</dbReference>
<dbReference type="EMBL" id="JPIN01000012">
    <property type="protein sequence ID" value="KFZ28119.1"/>
    <property type="molecule type" value="Genomic_DNA"/>
</dbReference>
<evidence type="ECO:0000256" key="5">
    <source>
        <dbReference type="ARBA" id="ARBA00022692"/>
    </source>
</evidence>
<dbReference type="CDD" id="cd01949">
    <property type="entry name" value="GGDEF"/>
    <property type="match status" value="1"/>
</dbReference>
<dbReference type="InterPro" id="IPR007895">
    <property type="entry name" value="MASE1"/>
</dbReference>
<proteinExistence type="predicted"/>
<feature type="transmembrane region" description="Helical" evidence="9">
    <location>
        <begin position="163"/>
        <end position="185"/>
    </location>
</feature>
<evidence type="ECO:0000313" key="11">
    <source>
        <dbReference type="EMBL" id="KFZ28119.1"/>
    </source>
</evidence>
<dbReference type="InterPro" id="IPR043128">
    <property type="entry name" value="Rev_trsase/Diguanyl_cyclase"/>
</dbReference>
<feature type="transmembrane region" description="Helical" evidence="9">
    <location>
        <begin position="89"/>
        <end position="114"/>
    </location>
</feature>
<gene>
    <name evidence="11" type="ORF">IDAT_11065</name>
</gene>
<dbReference type="STRING" id="1517416.IDAT_11065"/>
<reference evidence="11 12" key="1">
    <citation type="submission" date="2014-06" db="EMBL/GenBank/DDBJ databases">
        <title>Draft genome sequence of Idiomarina sp. MCCC 1A10513.</title>
        <authorList>
            <person name="Du J."/>
            <person name="Lai Q."/>
            <person name="Shao Z."/>
        </authorList>
    </citation>
    <scope>NUCLEOTIDE SEQUENCE [LARGE SCALE GENOMIC DNA]</scope>
    <source>
        <strain evidence="11 12">MCCC 1A10513</strain>
    </source>
</reference>
<comment type="catalytic activity">
    <reaction evidence="8">
        <text>2 GTP = 3',3'-c-di-GMP + 2 diphosphate</text>
        <dbReference type="Rhea" id="RHEA:24898"/>
        <dbReference type="ChEBI" id="CHEBI:33019"/>
        <dbReference type="ChEBI" id="CHEBI:37565"/>
        <dbReference type="ChEBI" id="CHEBI:58805"/>
        <dbReference type="EC" id="2.7.7.65"/>
    </reaction>
</comment>
<dbReference type="Pfam" id="PF05231">
    <property type="entry name" value="MASE1"/>
    <property type="match status" value="1"/>
</dbReference>
<keyword evidence="6 9" id="KW-1133">Transmembrane helix</keyword>
<dbReference type="PANTHER" id="PTHR45138:SF9">
    <property type="entry name" value="DIGUANYLATE CYCLASE DGCM-RELATED"/>
    <property type="match status" value="1"/>
</dbReference>
<dbReference type="eggNOG" id="COG3447">
    <property type="taxonomic scope" value="Bacteria"/>
</dbReference>
<keyword evidence="4" id="KW-1003">Cell membrane</keyword>
<feature type="transmembrane region" description="Helical" evidence="9">
    <location>
        <begin position="262"/>
        <end position="282"/>
    </location>
</feature>
<dbReference type="AlphaFoldDB" id="A0A094IQH4"/>
<comment type="subcellular location">
    <subcellularLocation>
        <location evidence="2">Cell membrane</location>
        <topology evidence="2">Multi-pass membrane protein</topology>
    </subcellularLocation>
</comment>
<dbReference type="NCBIfam" id="TIGR00254">
    <property type="entry name" value="GGDEF"/>
    <property type="match status" value="1"/>
</dbReference>
<organism evidence="11 12">
    <name type="scientific">Pseudidiomarina atlantica</name>
    <dbReference type="NCBI Taxonomy" id="1517416"/>
    <lineage>
        <taxon>Bacteria</taxon>
        <taxon>Pseudomonadati</taxon>
        <taxon>Pseudomonadota</taxon>
        <taxon>Gammaproteobacteria</taxon>
        <taxon>Alteromonadales</taxon>
        <taxon>Idiomarinaceae</taxon>
        <taxon>Pseudidiomarina</taxon>
    </lineage>
</organism>
<dbReference type="InterPro" id="IPR029787">
    <property type="entry name" value="Nucleotide_cyclase"/>
</dbReference>
<feature type="transmembrane region" description="Helical" evidence="9">
    <location>
        <begin position="126"/>
        <end position="151"/>
    </location>
</feature>
<dbReference type="Gene3D" id="3.30.70.270">
    <property type="match status" value="1"/>
</dbReference>
<feature type="domain" description="GGDEF" evidence="10">
    <location>
        <begin position="350"/>
        <end position="477"/>
    </location>
</feature>
<dbReference type="SMART" id="SM00267">
    <property type="entry name" value="GGDEF"/>
    <property type="match status" value="1"/>
</dbReference>
<feature type="transmembrane region" description="Helical" evidence="9">
    <location>
        <begin position="36"/>
        <end position="56"/>
    </location>
</feature>
<feature type="transmembrane region" description="Helical" evidence="9">
    <location>
        <begin position="61"/>
        <end position="77"/>
    </location>
</feature>
<sequence>MHTRPLHSFASSSFRYFSLICLWLLVWWAARLLEYQPYISLWYPPAGLSLATFILIGRRGFLPILAATLCAGMWMYLEQSQPPPLGTQLWNSLILGSAHTLAYAIGGFYFHATIGKWELHQAPQRVLSFLSIIILTTLLGTWSGLTGFYLIGGMSADNIASSWLLWWIGDLAGALVLTPFFILVLSRIWDYDSSWLRPLTVKRSHMPLWQHLWHRKLFIMIAIVGLVITSDYYYNHPAVAYFIFFVSLPQMWIVFTESLERTLVSLAIISLVIALWFGFYGVDEHALTYQFALCVIAANAYFGLSVPSLLQQNRDLEQQTRIDNLTQVASRAHFFKLAERQLQGRRDSDFPLALVVFDLDAFKAINDQYGHLVGDQALVLAAQTIRALIRQSDLLGRFGGDEFLLLLHDQDLQQAHETVDRLRQSLPAVATPKGSVQLYASFGIVEISHNETLQDALQRADSALLQAKRKGRNQVVS</sequence>
<dbReference type="InterPro" id="IPR000160">
    <property type="entry name" value="GGDEF_dom"/>
</dbReference>
<dbReference type="GO" id="GO:0052621">
    <property type="term" value="F:diguanylate cyclase activity"/>
    <property type="evidence" value="ECO:0007669"/>
    <property type="project" value="UniProtKB-EC"/>
</dbReference>
<dbReference type="GO" id="GO:0005886">
    <property type="term" value="C:plasma membrane"/>
    <property type="evidence" value="ECO:0007669"/>
    <property type="project" value="UniProtKB-SubCell"/>
</dbReference>
<feature type="transmembrane region" description="Helical" evidence="9">
    <location>
        <begin position="288"/>
        <end position="310"/>
    </location>
</feature>
<keyword evidence="7 9" id="KW-0472">Membrane</keyword>
<comment type="cofactor">
    <cofactor evidence="1">
        <name>Mg(2+)</name>
        <dbReference type="ChEBI" id="CHEBI:18420"/>
    </cofactor>
</comment>
<accession>A0A094IQH4</accession>
<evidence type="ECO:0000256" key="6">
    <source>
        <dbReference type="ARBA" id="ARBA00022989"/>
    </source>
</evidence>
<evidence type="ECO:0000259" key="10">
    <source>
        <dbReference type="PROSITE" id="PS50887"/>
    </source>
</evidence>
<evidence type="ECO:0000256" key="3">
    <source>
        <dbReference type="ARBA" id="ARBA00012528"/>
    </source>
</evidence>
<dbReference type="RefSeq" id="WP_034733559.1">
    <property type="nucleotide sequence ID" value="NZ_JPIN01000012.1"/>
</dbReference>
<dbReference type="PANTHER" id="PTHR45138">
    <property type="entry name" value="REGULATORY COMPONENTS OF SENSORY TRANSDUCTION SYSTEM"/>
    <property type="match status" value="1"/>
</dbReference>
<evidence type="ECO:0000256" key="2">
    <source>
        <dbReference type="ARBA" id="ARBA00004651"/>
    </source>
</evidence>
<evidence type="ECO:0000256" key="7">
    <source>
        <dbReference type="ARBA" id="ARBA00023136"/>
    </source>
</evidence>
<protein>
    <recommendedName>
        <fullName evidence="3">diguanylate cyclase</fullName>
        <ecNumber evidence="3">2.7.7.65</ecNumber>
    </recommendedName>
</protein>
<dbReference type="OrthoDB" id="9803824at2"/>
<name>A0A094IQH4_9GAMM</name>
<keyword evidence="5 9" id="KW-0812">Transmembrane</keyword>
<evidence type="ECO:0000313" key="12">
    <source>
        <dbReference type="Proteomes" id="UP000053718"/>
    </source>
</evidence>
<evidence type="ECO:0000256" key="1">
    <source>
        <dbReference type="ARBA" id="ARBA00001946"/>
    </source>
</evidence>
<dbReference type="EC" id="2.7.7.65" evidence="3"/>
<dbReference type="FunFam" id="3.30.70.270:FF:000001">
    <property type="entry name" value="Diguanylate cyclase domain protein"/>
    <property type="match status" value="1"/>
</dbReference>
<dbReference type="SUPFAM" id="SSF55073">
    <property type="entry name" value="Nucleotide cyclase"/>
    <property type="match status" value="1"/>
</dbReference>
<dbReference type="Proteomes" id="UP000053718">
    <property type="component" value="Unassembled WGS sequence"/>
</dbReference>
<dbReference type="Pfam" id="PF00990">
    <property type="entry name" value="GGDEF"/>
    <property type="match status" value="1"/>
</dbReference>
<dbReference type="InterPro" id="IPR050469">
    <property type="entry name" value="Diguanylate_Cyclase"/>
</dbReference>
<evidence type="ECO:0000256" key="4">
    <source>
        <dbReference type="ARBA" id="ARBA00022475"/>
    </source>
</evidence>
<feature type="transmembrane region" description="Helical" evidence="9">
    <location>
        <begin position="238"/>
        <end position="255"/>
    </location>
</feature>
<feature type="transmembrane region" description="Helical" evidence="9">
    <location>
        <begin position="212"/>
        <end position="232"/>
    </location>
</feature>